<dbReference type="Pfam" id="PF00920">
    <property type="entry name" value="ILVD_EDD_N"/>
    <property type="match status" value="1"/>
</dbReference>
<name>A0ABP7P6M7_9GAMM</name>
<protein>
    <recommendedName>
        <fullName evidence="9 10">Phosphogluconate dehydratase</fullName>
        <ecNumber evidence="9 10">4.2.1.12</ecNumber>
    </recommendedName>
</protein>
<dbReference type="Gene3D" id="3.50.30.80">
    <property type="entry name" value="IlvD/EDD C-terminal domain-like"/>
    <property type="match status" value="1"/>
</dbReference>
<evidence type="ECO:0000256" key="3">
    <source>
        <dbReference type="ARBA" id="ARBA00022723"/>
    </source>
</evidence>
<evidence type="ECO:0000256" key="9">
    <source>
        <dbReference type="HAMAP-Rule" id="MF_02094"/>
    </source>
</evidence>
<dbReference type="EMBL" id="BAABBO010000009">
    <property type="protein sequence ID" value="GAA3960194.1"/>
    <property type="molecule type" value="Genomic_DNA"/>
</dbReference>
<keyword evidence="14" id="KW-1185">Reference proteome</keyword>
<dbReference type="PROSITE" id="PS00886">
    <property type="entry name" value="ILVD_EDD_1"/>
    <property type="match status" value="1"/>
</dbReference>
<evidence type="ECO:0000313" key="13">
    <source>
        <dbReference type="EMBL" id="GAA3960194.1"/>
    </source>
</evidence>
<keyword evidence="7 9" id="KW-0456">Lyase</keyword>
<keyword evidence="8 9" id="KW-0119">Carbohydrate metabolism</keyword>
<evidence type="ECO:0000256" key="6">
    <source>
        <dbReference type="ARBA" id="ARBA00023064"/>
    </source>
</evidence>
<comment type="pathway">
    <text evidence="9">Carbohydrate metabolism; Entner-Doudoroff pathway.</text>
</comment>
<sequence>MTTSSSSSAQAPSKALAEITARIAERSRPHRQAYLSRMRHSRDTFERREKLSCGNFAHGIAACSTEEKNTLVMANAANVGIVTAYNDMLSAHQPYEHYPELVRQAARGMGCTAQVAGGVPAMCDGVTQGQAGMDLSLLSRDLIAMTAAIALSHNMFDSVVCLGICDKIVPGLFIGSLAFGYLPTVFIPAGPMPSGISNNEKGRIRQLYAEGRVGREELLKAEMGSYHTAGTCTFYGTANTNQMMMEFMGLQLPGGSFVNPGTPLRRALTIFGVEQAIRNSDKGTTYRPMMDVVGVDSIVNAMVGLLATGGSTNHTIHLVAMAQAAGVLIDWQDFSDLSKIIPLMARVYPNGDADVNHFHAAGGVVFMIRELLEHGLLHDDVDTMLGRGLYDNYTKEPFLEKNSAIRWEPGSRQSGDKDILKTVADPFQKEGGLELLKGNLGNSIIKVSAVADKHRHVCAPARVFHSQHDAVDAYTAGQLNQDVVVVLNYQGPKACGMPELHKLTPPLSSLQSKGFAVALVTDGRMSGASGKVPAAIHVSPEALDGGPISLVRDGDMIEVDSLNGRLILEVSDAELEKRRADVVLPDLSANEWGLGRELFAPMRAAMSRAESGASFFTQTWTDLTEKTQEMDHE</sequence>
<organism evidence="13 14">
    <name type="scientific">Allohahella marinimesophila</name>
    <dbReference type="NCBI Taxonomy" id="1054972"/>
    <lineage>
        <taxon>Bacteria</taxon>
        <taxon>Pseudomonadati</taxon>
        <taxon>Pseudomonadota</taxon>
        <taxon>Gammaproteobacteria</taxon>
        <taxon>Oceanospirillales</taxon>
        <taxon>Hahellaceae</taxon>
        <taxon>Allohahella</taxon>
    </lineage>
</organism>
<gene>
    <name evidence="13" type="primary">edd_1</name>
    <name evidence="9" type="synonym">edd</name>
    <name evidence="13" type="ORF">GCM10022278_17930</name>
</gene>
<dbReference type="InterPro" id="IPR004786">
    <property type="entry name" value="6-phosphgluc_deHydtase"/>
</dbReference>
<evidence type="ECO:0000256" key="8">
    <source>
        <dbReference type="ARBA" id="ARBA00023277"/>
    </source>
</evidence>
<dbReference type="RefSeq" id="WP_344805471.1">
    <property type="nucleotide sequence ID" value="NZ_BAABBO010000009.1"/>
</dbReference>
<feature type="domain" description="Dihydroxy-acid/6-phosphogluconate dehydratase N-terminal" evidence="11">
    <location>
        <begin position="78"/>
        <end position="392"/>
    </location>
</feature>
<comment type="cofactor">
    <cofactor evidence="9">
        <name>[4Fe-4S] cluster</name>
        <dbReference type="ChEBI" id="CHEBI:49883"/>
    </cofactor>
    <text evidence="9">Binds 1 [4Fe-4S] cluster.</text>
</comment>
<comment type="similarity">
    <text evidence="1 9">Belongs to the IlvD/Edd family.</text>
</comment>
<evidence type="ECO:0000259" key="11">
    <source>
        <dbReference type="Pfam" id="PF00920"/>
    </source>
</evidence>
<evidence type="ECO:0000256" key="7">
    <source>
        <dbReference type="ARBA" id="ARBA00023239"/>
    </source>
</evidence>
<keyword evidence="3 9" id="KW-0479">Metal-binding</keyword>
<feature type="binding site" evidence="9">
    <location>
        <position position="165"/>
    </location>
    <ligand>
        <name>[4Fe-4S] cluster</name>
        <dbReference type="ChEBI" id="CHEBI:49883"/>
    </ligand>
</feature>
<keyword evidence="4 9" id="KW-0408">Iron</keyword>
<dbReference type="SUPFAM" id="SSF143975">
    <property type="entry name" value="IlvD/EDD N-terminal domain-like"/>
    <property type="match status" value="1"/>
</dbReference>
<accession>A0ABP7P6M7</accession>
<keyword evidence="6 9" id="KW-0311">Gluconate utilization</keyword>
<dbReference type="SUPFAM" id="SSF52016">
    <property type="entry name" value="LeuD/IlvD-like"/>
    <property type="match status" value="1"/>
</dbReference>
<comment type="function">
    <text evidence="9">Catalyzes the dehydration of 6-phospho-D-gluconate to 2-dehydro-3-deoxy-6-phospho-D-gluconate.</text>
</comment>
<dbReference type="HAMAP" id="MF_02094">
    <property type="entry name" value="Edd"/>
    <property type="match status" value="1"/>
</dbReference>
<dbReference type="NCBIfam" id="TIGR01196">
    <property type="entry name" value="edd"/>
    <property type="match status" value="1"/>
</dbReference>
<proteinExistence type="inferred from homology"/>
<evidence type="ECO:0000313" key="14">
    <source>
        <dbReference type="Proteomes" id="UP001501337"/>
    </source>
</evidence>
<comment type="catalytic activity">
    <reaction evidence="9">
        <text>6-phospho-D-gluconate = 2-dehydro-3-deoxy-6-phospho-D-gluconate + H2O</text>
        <dbReference type="Rhea" id="RHEA:17277"/>
        <dbReference type="ChEBI" id="CHEBI:15377"/>
        <dbReference type="ChEBI" id="CHEBI:57569"/>
        <dbReference type="ChEBI" id="CHEBI:58759"/>
        <dbReference type="EC" id="4.2.1.12"/>
    </reaction>
</comment>
<dbReference type="InterPro" id="IPR020558">
    <property type="entry name" value="DiOHA_6PGluconate_deHydtase_CS"/>
</dbReference>
<feature type="binding site" evidence="9">
    <location>
        <position position="232"/>
    </location>
    <ligand>
        <name>[4Fe-4S] cluster</name>
        <dbReference type="ChEBI" id="CHEBI:49883"/>
    </ligand>
</feature>
<dbReference type="PANTHER" id="PTHR43661:SF1">
    <property type="entry name" value="PHOSPHOGLUCONATE DEHYDRATASE"/>
    <property type="match status" value="1"/>
</dbReference>
<dbReference type="InterPro" id="IPR056740">
    <property type="entry name" value="ILV_EDD_C"/>
</dbReference>
<keyword evidence="5 9" id="KW-0411">Iron-sulfur</keyword>
<dbReference type="Proteomes" id="UP001501337">
    <property type="component" value="Unassembled WGS sequence"/>
</dbReference>
<evidence type="ECO:0000256" key="4">
    <source>
        <dbReference type="ARBA" id="ARBA00023004"/>
    </source>
</evidence>
<evidence type="ECO:0000256" key="10">
    <source>
        <dbReference type="NCBIfam" id="TIGR01196"/>
    </source>
</evidence>
<dbReference type="PANTHER" id="PTHR43661">
    <property type="entry name" value="D-XYLONATE DEHYDRATASE"/>
    <property type="match status" value="1"/>
</dbReference>
<evidence type="ECO:0000256" key="1">
    <source>
        <dbReference type="ARBA" id="ARBA00006486"/>
    </source>
</evidence>
<evidence type="ECO:0000256" key="2">
    <source>
        <dbReference type="ARBA" id="ARBA00022485"/>
    </source>
</evidence>
<comment type="caution">
    <text evidence="13">The sequence shown here is derived from an EMBL/GenBank/DDBJ whole genome shotgun (WGS) entry which is preliminary data.</text>
</comment>
<dbReference type="Pfam" id="PF24877">
    <property type="entry name" value="ILV_EDD_C"/>
    <property type="match status" value="1"/>
</dbReference>
<dbReference type="PROSITE" id="PS00887">
    <property type="entry name" value="ILVD_EDD_2"/>
    <property type="match status" value="1"/>
</dbReference>
<dbReference type="InterPro" id="IPR042096">
    <property type="entry name" value="Dihydro-acid_dehy_C"/>
</dbReference>
<evidence type="ECO:0000259" key="12">
    <source>
        <dbReference type="Pfam" id="PF24877"/>
    </source>
</evidence>
<dbReference type="EC" id="4.2.1.12" evidence="9 10"/>
<dbReference type="InterPro" id="IPR037237">
    <property type="entry name" value="IlvD/EDD_N"/>
</dbReference>
<dbReference type="InterPro" id="IPR000581">
    <property type="entry name" value="ILV_EDD_N"/>
</dbReference>
<feature type="domain" description="Dihydroxy-acid/6-phosphogluconate dehydratase C-terminal" evidence="12">
    <location>
        <begin position="418"/>
        <end position="613"/>
    </location>
</feature>
<reference evidence="14" key="1">
    <citation type="journal article" date="2019" name="Int. J. Syst. Evol. Microbiol.">
        <title>The Global Catalogue of Microorganisms (GCM) 10K type strain sequencing project: providing services to taxonomists for standard genome sequencing and annotation.</title>
        <authorList>
            <consortium name="The Broad Institute Genomics Platform"/>
            <consortium name="The Broad Institute Genome Sequencing Center for Infectious Disease"/>
            <person name="Wu L."/>
            <person name="Ma J."/>
        </authorList>
    </citation>
    <scope>NUCLEOTIDE SEQUENCE [LARGE SCALE GENOMIC DNA]</scope>
    <source>
        <strain evidence="14">JCM 17555</strain>
    </source>
</reference>
<evidence type="ECO:0000256" key="5">
    <source>
        <dbReference type="ARBA" id="ARBA00023014"/>
    </source>
</evidence>
<keyword evidence="2 9" id="KW-0004">4Fe-4S</keyword>